<reference evidence="1 2" key="1">
    <citation type="submission" date="2024-04" db="EMBL/GenBank/DDBJ databases">
        <title>genome sequences of Mucor flavus KT1a and Helicostylum pulchrum KT1b strains isolated from the surface of a dry-aged beef.</title>
        <authorList>
            <person name="Toyotome T."/>
            <person name="Hosono M."/>
            <person name="Torimaru M."/>
            <person name="Fukuda K."/>
            <person name="Mikami N."/>
        </authorList>
    </citation>
    <scope>NUCLEOTIDE SEQUENCE [LARGE SCALE GENOMIC DNA]</scope>
    <source>
        <strain evidence="1 2">KT1a</strain>
    </source>
</reference>
<dbReference type="Proteomes" id="UP001473302">
    <property type="component" value="Unassembled WGS sequence"/>
</dbReference>
<name>A0ABP9YPT2_9FUNG</name>
<evidence type="ECO:0000313" key="1">
    <source>
        <dbReference type="EMBL" id="GAA5808850.1"/>
    </source>
</evidence>
<keyword evidence="2" id="KW-1185">Reference proteome</keyword>
<gene>
    <name evidence="1" type="ORF">MFLAVUS_002249</name>
</gene>
<comment type="caution">
    <text evidence="1">The sequence shown here is derived from an EMBL/GenBank/DDBJ whole genome shotgun (WGS) entry which is preliminary data.</text>
</comment>
<evidence type="ECO:0000313" key="2">
    <source>
        <dbReference type="Proteomes" id="UP001473302"/>
    </source>
</evidence>
<proteinExistence type="predicted"/>
<protein>
    <submittedName>
        <fullName evidence="1">Uncharacterized protein</fullName>
    </submittedName>
</protein>
<sequence length="195" mass="22606">MNKSLFFLFYFTTHTIKLKKIKFSESHGQKILCCWSWQLSNLGCIVHMRMHDTNGMERNVVLTVESILPGVKDLNIEQRLENDISEAFIHPIMQALFPLETANRVAHCANTLVNDVEDTSKRSNYAVNIYQHYRYAYTTCYGEIKTASVTNLDRVMGFYRLCLFTKGGIEMHNLNKVLCFQAVGRDGVRKKRIRD</sequence>
<accession>A0ABP9YPT2</accession>
<organism evidence="1 2">
    <name type="scientific">Mucor flavus</name>
    <dbReference type="NCBI Taxonomy" id="439312"/>
    <lineage>
        <taxon>Eukaryota</taxon>
        <taxon>Fungi</taxon>
        <taxon>Fungi incertae sedis</taxon>
        <taxon>Mucoromycota</taxon>
        <taxon>Mucoromycotina</taxon>
        <taxon>Mucoromycetes</taxon>
        <taxon>Mucorales</taxon>
        <taxon>Mucorineae</taxon>
        <taxon>Mucoraceae</taxon>
        <taxon>Mucor</taxon>
    </lineage>
</organism>
<dbReference type="EMBL" id="BAABUK010000003">
    <property type="protein sequence ID" value="GAA5808850.1"/>
    <property type="molecule type" value="Genomic_DNA"/>
</dbReference>